<comment type="caution">
    <text evidence="2">The sequence shown here is derived from an EMBL/GenBank/DDBJ whole genome shotgun (WGS) entry which is preliminary data.</text>
</comment>
<gene>
    <name evidence="2" type="ORF">CEURO_LOCUS17883</name>
</gene>
<dbReference type="InterPro" id="IPR055298">
    <property type="entry name" value="AtLOH3-like"/>
</dbReference>
<evidence type="ECO:0000259" key="1">
    <source>
        <dbReference type="Pfam" id="PF05699"/>
    </source>
</evidence>
<dbReference type="PANTHER" id="PTHR11697">
    <property type="entry name" value="GENERAL TRANSCRIPTION FACTOR 2-RELATED ZINC FINGER PROTEIN"/>
    <property type="match status" value="1"/>
</dbReference>
<organism evidence="2 3">
    <name type="scientific">Cuscuta europaea</name>
    <name type="common">European dodder</name>
    <dbReference type="NCBI Taxonomy" id="41803"/>
    <lineage>
        <taxon>Eukaryota</taxon>
        <taxon>Viridiplantae</taxon>
        <taxon>Streptophyta</taxon>
        <taxon>Embryophyta</taxon>
        <taxon>Tracheophyta</taxon>
        <taxon>Spermatophyta</taxon>
        <taxon>Magnoliopsida</taxon>
        <taxon>eudicotyledons</taxon>
        <taxon>Gunneridae</taxon>
        <taxon>Pentapetalae</taxon>
        <taxon>asterids</taxon>
        <taxon>lamiids</taxon>
        <taxon>Solanales</taxon>
        <taxon>Convolvulaceae</taxon>
        <taxon>Cuscuteae</taxon>
        <taxon>Cuscuta</taxon>
        <taxon>Cuscuta subgen. Cuscuta</taxon>
    </lineage>
</organism>
<dbReference type="EMBL" id="CAMAPE010000051">
    <property type="protein sequence ID" value="CAH9107876.1"/>
    <property type="molecule type" value="Genomic_DNA"/>
</dbReference>
<dbReference type="InterPro" id="IPR008906">
    <property type="entry name" value="HATC_C_dom"/>
</dbReference>
<accession>A0A9P1EIJ9</accession>
<reference evidence="2" key="1">
    <citation type="submission" date="2022-07" db="EMBL/GenBank/DDBJ databases">
        <authorList>
            <person name="Macas J."/>
            <person name="Novak P."/>
            <person name="Neumann P."/>
        </authorList>
    </citation>
    <scope>NUCLEOTIDE SEQUENCE</scope>
</reference>
<keyword evidence="3" id="KW-1185">Reference proteome</keyword>
<dbReference type="OrthoDB" id="785612at2759"/>
<sequence length="239" mass="27897">MGITDLLCQHLQQKTQDIVNVMHLVSSTKMLIQNLREGGWDNFLEIVKEFCKKHDIEAPNMKSPYVVKHKRNDQEGFGIERHYRVDMFYAAIDSQLLELNSRFSEQIMDLFTLSFALDHKDSYRSFNIDDICSLVDKYYPFDFIEQEKVGLRFQLQHYKLNVLNHSKLANLSTMGELCEGLAEIGMSKVYFLLDRLVRLLLTLPVSTATTEKSFSTMKIIKTRLHNKMEDEYLADNLIV</sequence>
<dbReference type="Proteomes" id="UP001152484">
    <property type="component" value="Unassembled WGS sequence"/>
</dbReference>
<evidence type="ECO:0000313" key="3">
    <source>
        <dbReference type="Proteomes" id="UP001152484"/>
    </source>
</evidence>
<protein>
    <recommendedName>
        <fullName evidence="1">HAT C-terminal dimerisation domain-containing protein</fullName>
    </recommendedName>
</protein>
<dbReference type="PANTHER" id="PTHR11697:SF230">
    <property type="entry name" value="ZINC FINGER, MYM DOMAIN CONTAINING 1"/>
    <property type="match status" value="1"/>
</dbReference>
<evidence type="ECO:0000313" key="2">
    <source>
        <dbReference type="EMBL" id="CAH9107876.1"/>
    </source>
</evidence>
<dbReference type="Pfam" id="PF05699">
    <property type="entry name" value="Dimer_Tnp_hAT"/>
    <property type="match status" value="1"/>
</dbReference>
<proteinExistence type="predicted"/>
<dbReference type="AlphaFoldDB" id="A0A9P1EIJ9"/>
<dbReference type="SUPFAM" id="SSF53098">
    <property type="entry name" value="Ribonuclease H-like"/>
    <property type="match status" value="1"/>
</dbReference>
<feature type="domain" description="HAT C-terminal dimerisation" evidence="1">
    <location>
        <begin position="190"/>
        <end position="236"/>
    </location>
</feature>
<dbReference type="InterPro" id="IPR012337">
    <property type="entry name" value="RNaseH-like_sf"/>
</dbReference>
<dbReference type="GO" id="GO:0046983">
    <property type="term" value="F:protein dimerization activity"/>
    <property type="evidence" value="ECO:0007669"/>
    <property type="project" value="InterPro"/>
</dbReference>
<name>A0A9P1EIJ9_CUSEU</name>